<comment type="caution">
    <text evidence="3">The sequence shown here is derived from an EMBL/GenBank/DDBJ whole genome shotgun (WGS) entry which is preliminary data.</text>
</comment>
<organism evidence="3 4">
    <name type="scientific">Monilinia fructigena</name>
    <dbReference type="NCBI Taxonomy" id="38457"/>
    <lineage>
        <taxon>Eukaryota</taxon>
        <taxon>Fungi</taxon>
        <taxon>Dikarya</taxon>
        <taxon>Ascomycota</taxon>
        <taxon>Pezizomycotina</taxon>
        <taxon>Leotiomycetes</taxon>
        <taxon>Helotiales</taxon>
        <taxon>Sclerotiniaceae</taxon>
        <taxon>Monilinia</taxon>
    </lineage>
</organism>
<dbReference type="EMBL" id="QKRW01000022">
    <property type="protein sequence ID" value="RAL62804.1"/>
    <property type="molecule type" value="Genomic_DNA"/>
</dbReference>
<proteinExistence type="predicted"/>
<dbReference type="SMART" id="SM00156">
    <property type="entry name" value="PP2Ac"/>
    <property type="match status" value="1"/>
</dbReference>
<reference evidence="3 4" key="1">
    <citation type="submission" date="2018-06" db="EMBL/GenBank/DDBJ databases">
        <title>Genome Sequence of the Brown Rot Fungal Pathogen Monilinia fructigena.</title>
        <authorList>
            <person name="Landi L."/>
            <person name="De Miccolis Angelini R.M."/>
            <person name="Pollastro S."/>
            <person name="Abate D."/>
            <person name="Faretra F."/>
            <person name="Romanazzi G."/>
        </authorList>
    </citation>
    <scope>NUCLEOTIDE SEQUENCE [LARGE SCALE GENOMIC DNA]</scope>
    <source>
        <strain evidence="3 4">Mfrg269</strain>
    </source>
</reference>
<keyword evidence="4" id="KW-1185">Reference proteome</keyword>
<dbReference type="OrthoDB" id="5593063at2759"/>
<feature type="domain" description="Serine/threonine specific protein phosphatases" evidence="2">
    <location>
        <begin position="101"/>
        <end position="286"/>
    </location>
</feature>
<dbReference type="InterPro" id="IPR029052">
    <property type="entry name" value="Metallo-depent_PP-like"/>
</dbReference>
<feature type="region of interest" description="Disordered" evidence="1">
    <location>
        <begin position="395"/>
        <end position="441"/>
    </location>
</feature>
<protein>
    <recommendedName>
        <fullName evidence="2">Serine/threonine specific protein phosphatases domain-containing protein</fullName>
    </recommendedName>
</protein>
<feature type="region of interest" description="Disordered" evidence="1">
    <location>
        <begin position="314"/>
        <end position="339"/>
    </location>
</feature>
<dbReference type="InterPro" id="IPR006186">
    <property type="entry name" value="Ser/Thr-sp_prot-phosphatase"/>
</dbReference>
<evidence type="ECO:0000259" key="2">
    <source>
        <dbReference type="SMART" id="SM00156"/>
    </source>
</evidence>
<dbReference type="InterPro" id="IPR004843">
    <property type="entry name" value="Calcineurin-like_PHP"/>
</dbReference>
<evidence type="ECO:0000256" key="1">
    <source>
        <dbReference type="SAM" id="MobiDB-lite"/>
    </source>
</evidence>
<dbReference type="Proteomes" id="UP000249056">
    <property type="component" value="Unassembled WGS sequence"/>
</dbReference>
<dbReference type="InterPro" id="IPR043360">
    <property type="entry name" value="PP2B"/>
</dbReference>
<gene>
    <name evidence="3" type="ORF">DID88_004646</name>
</gene>
<dbReference type="AlphaFoldDB" id="A0A395ISI1"/>
<dbReference type="Gene3D" id="3.60.21.10">
    <property type="match status" value="2"/>
</dbReference>
<feature type="compositionally biased region" description="Low complexity" evidence="1">
    <location>
        <begin position="321"/>
        <end position="337"/>
    </location>
</feature>
<dbReference type="Pfam" id="PF00149">
    <property type="entry name" value="Metallophos"/>
    <property type="match status" value="1"/>
</dbReference>
<dbReference type="GO" id="GO:0033192">
    <property type="term" value="F:calmodulin-dependent protein phosphatase activity"/>
    <property type="evidence" value="ECO:0007669"/>
    <property type="project" value="InterPro"/>
</dbReference>
<name>A0A395ISI1_9HELO</name>
<accession>A0A395ISI1</accession>
<dbReference type="GO" id="GO:0097720">
    <property type="term" value="P:calcineurin-mediated signaling"/>
    <property type="evidence" value="ECO:0007669"/>
    <property type="project" value="InterPro"/>
</dbReference>
<feature type="compositionally biased region" description="Basic and acidic residues" evidence="1">
    <location>
        <begin position="395"/>
        <end position="426"/>
    </location>
</feature>
<sequence>MDGDDQAKTPLTPLAPAGIENRMQVDNALRAIHQKKPVPEIDFTLHTMEDGSQVSTMERVCKDVQAPAMLPPTDQQFFSPQDPSKPNLQYLKQHFYREGRLTEEQALFILEEGTKVLKQEPNLLEMDAPITVCGDVHGQYYDLMKLFELECKHKYSERIYEACMNSFCALPLAAVMNKQFLCIHGGLSPELHTLDDLKSIDRFREPPTHGLMCDILWADPLEEFGQEKTSEKTRTTGFPSVMTIFSAPNYLDVYNNKAAVLKYENNVMNIRQFNCTPHPYWLPNFMDVFTWSLPFVGEKITDMLLAILSTSSEDELKDDQTPSSTSPGPMSPSVTTPIDPESIEYKRRAIKNKILAIGRLSRVFQLELLMLGAEGIKNAISSFEDARKVDLQNERLPPSHDEVTRQNEEGREQALERAKREADNDKGLQLLSRRLSTDRKK</sequence>
<dbReference type="PANTHER" id="PTHR45673">
    <property type="entry name" value="SERINE/THREONINE-PROTEIN PHOSPHATASE 2B CATALYTIC SUBUNIT 1-RELATED"/>
    <property type="match status" value="1"/>
</dbReference>
<evidence type="ECO:0000313" key="3">
    <source>
        <dbReference type="EMBL" id="RAL62804.1"/>
    </source>
</evidence>
<dbReference type="SUPFAM" id="SSF56300">
    <property type="entry name" value="Metallo-dependent phosphatases"/>
    <property type="match status" value="1"/>
</dbReference>
<evidence type="ECO:0000313" key="4">
    <source>
        <dbReference type="Proteomes" id="UP000249056"/>
    </source>
</evidence>